<dbReference type="GO" id="GO:0009898">
    <property type="term" value="C:cytoplasmic side of plasma membrane"/>
    <property type="evidence" value="ECO:0007669"/>
    <property type="project" value="EnsemblFungi"/>
</dbReference>
<dbReference type="Gene3D" id="3.40.50.12780">
    <property type="entry name" value="N-terminal domain of ligase-like"/>
    <property type="match status" value="1"/>
</dbReference>
<accession>W6MTJ3</accession>
<dbReference type="OrthoDB" id="10253869at2759"/>
<keyword evidence="6" id="KW-1003">Cell membrane</keyword>
<dbReference type="HOGENOM" id="CLU_000022_46_3_1"/>
<dbReference type="GO" id="GO:0044539">
    <property type="term" value="P:long-chain fatty acid import into cell"/>
    <property type="evidence" value="ECO:0007669"/>
    <property type="project" value="EnsemblFungi"/>
</dbReference>
<dbReference type="Proteomes" id="UP000019384">
    <property type="component" value="Unassembled WGS sequence"/>
</dbReference>
<dbReference type="InterPro" id="IPR025110">
    <property type="entry name" value="AMP-bd_C"/>
</dbReference>
<dbReference type="STRING" id="1382522.W6MTJ3"/>
<feature type="domain" description="AMP-binding enzyme C-terminal" evidence="22">
    <location>
        <begin position="515"/>
        <end position="582"/>
    </location>
</feature>
<comment type="subcellular location">
    <subcellularLocation>
        <location evidence="3">Cell membrane</location>
        <topology evidence="3">Multi-pass membrane protein</topology>
    </subcellularLocation>
    <subcellularLocation>
        <location evidence="1">Lipid droplet</location>
    </subcellularLocation>
    <subcellularLocation>
        <location evidence="2">Peroxisome membrane</location>
        <topology evidence="2">Multi-pass membrane protein</topology>
    </subcellularLocation>
</comment>
<evidence type="ECO:0000256" key="10">
    <source>
        <dbReference type="ARBA" id="ARBA00022741"/>
    </source>
</evidence>
<keyword evidence="9 20" id="KW-0812">Transmembrane</keyword>
<dbReference type="InterPro" id="IPR045851">
    <property type="entry name" value="AMP-bd_C_sf"/>
</dbReference>
<dbReference type="GO" id="GO:0005783">
    <property type="term" value="C:endoplasmic reticulum"/>
    <property type="evidence" value="ECO:0007669"/>
    <property type="project" value="EnsemblFungi"/>
</dbReference>
<comment type="function">
    <text evidence="17">Acyl-CoA synthetase required for both the import of long chain fatty acids (LCFAs) (C14-C18) and the activation very long chain fatty acids (VLCFAs) (C20-C26) by esterification of the fatty acids into metabolically active CoA-thioesters for subsequent degradation or incorporation into phospholipids. The transport and fatty acyl-CoA synthetase activities are genetically separable and are thus independent activities. Esterifies VLCFAs in the peroxisome matrix. The VLCFAs are actively transported into peroxisomes by a PXA1-PXA2 heterodimeric transporter in the peroxisomal membrane.</text>
</comment>
<gene>
    <name evidence="23" type="ORF">KUCA_T00004485001</name>
</gene>
<dbReference type="GO" id="GO:0005524">
    <property type="term" value="F:ATP binding"/>
    <property type="evidence" value="ECO:0007669"/>
    <property type="project" value="UniProtKB-KW"/>
</dbReference>
<dbReference type="RefSeq" id="XP_022460492.1">
    <property type="nucleotide sequence ID" value="XM_022601224.1"/>
</dbReference>
<keyword evidence="12 20" id="KW-1133">Transmembrane helix</keyword>
<keyword evidence="11" id="KW-0067">ATP-binding</keyword>
<dbReference type="Gene3D" id="3.30.300.30">
    <property type="match status" value="1"/>
</dbReference>
<dbReference type="FunFam" id="3.40.50.12780:FF:000019">
    <property type="entry name" value="Long-chain fatty acid transporter"/>
    <property type="match status" value="1"/>
</dbReference>
<dbReference type="GO" id="GO:0000038">
    <property type="term" value="P:very long-chain fatty acid metabolic process"/>
    <property type="evidence" value="ECO:0007669"/>
    <property type="project" value="EnsemblFungi"/>
</dbReference>
<proteinExistence type="inferred from homology"/>
<evidence type="ECO:0000256" key="9">
    <source>
        <dbReference type="ARBA" id="ARBA00022692"/>
    </source>
</evidence>
<evidence type="ECO:0000256" key="14">
    <source>
        <dbReference type="ARBA" id="ARBA00023136"/>
    </source>
</evidence>
<evidence type="ECO:0000256" key="12">
    <source>
        <dbReference type="ARBA" id="ARBA00022989"/>
    </source>
</evidence>
<dbReference type="SUPFAM" id="SSF56801">
    <property type="entry name" value="Acetyl-CoA synthetase-like"/>
    <property type="match status" value="1"/>
</dbReference>
<keyword evidence="13" id="KW-0445">Lipid transport</keyword>
<reference evidence="23" key="1">
    <citation type="submission" date="2013-12" db="EMBL/GenBank/DDBJ databases">
        <authorList>
            <person name="Genoscope - CEA"/>
        </authorList>
    </citation>
    <scope>NUCLEOTIDE SEQUENCE</scope>
    <source>
        <strain evidence="23">CBS 1993</strain>
    </source>
</reference>
<dbReference type="PANTHER" id="PTHR43107">
    <property type="entry name" value="LONG-CHAIN FATTY ACID TRANSPORT PROTEIN"/>
    <property type="match status" value="1"/>
</dbReference>
<evidence type="ECO:0000259" key="22">
    <source>
        <dbReference type="Pfam" id="PF13193"/>
    </source>
</evidence>
<evidence type="ECO:0000256" key="1">
    <source>
        <dbReference type="ARBA" id="ARBA00004502"/>
    </source>
</evidence>
<dbReference type="GO" id="GO:0005811">
    <property type="term" value="C:lipid droplet"/>
    <property type="evidence" value="ECO:0007669"/>
    <property type="project" value="UniProtKB-SubCell"/>
</dbReference>
<evidence type="ECO:0000256" key="19">
    <source>
        <dbReference type="ARBA" id="ARBA00078285"/>
    </source>
</evidence>
<dbReference type="GO" id="GO:0005778">
    <property type="term" value="C:peroxisomal membrane"/>
    <property type="evidence" value="ECO:0007669"/>
    <property type="project" value="UniProtKB-SubCell"/>
</dbReference>
<dbReference type="PANTHER" id="PTHR43107:SF15">
    <property type="entry name" value="FATTY ACID TRANSPORT PROTEIN 3, ISOFORM A"/>
    <property type="match status" value="1"/>
</dbReference>
<dbReference type="InterPro" id="IPR000873">
    <property type="entry name" value="AMP-dep_synth/lig_dom"/>
</dbReference>
<dbReference type="Pfam" id="PF13193">
    <property type="entry name" value="AMP-binding_C"/>
    <property type="match status" value="1"/>
</dbReference>
<name>W6MTJ3_9ASCO</name>
<evidence type="ECO:0000259" key="21">
    <source>
        <dbReference type="Pfam" id="PF00501"/>
    </source>
</evidence>
<keyword evidence="8" id="KW-0551">Lipid droplet</keyword>
<evidence type="ECO:0000256" key="13">
    <source>
        <dbReference type="ARBA" id="ARBA00023055"/>
    </source>
</evidence>
<protein>
    <recommendedName>
        <fullName evidence="18">Very long-chain fatty acid transport protein</fullName>
    </recommendedName>
    <alternativeName>
        <fullName evidence="19">Very-long-chain acyl-CoA synthetase</fullName>
    </alternativeName>
</protein>
<dbReference type="GeneID" id="34521880"/>
<organism evidence="23 24">
    <name type="scientific">Kuraishia capsulata CBS 1993</name>
    <dbReference type="NCBI Taxonomy" id="1382522"/>
    <lineage>
        <taxon>Eukaryota</taxon>
        <taxon>Fungi</taxon>
        <taxon>Dikarya</taxon>
        <taxon>Ascomycota</taxon>
        <taxon>Saccharomycotina</taxon>
        <taxon>Pichiomycetes</taxon>
        <taxon>Pichiales</taxon>
        <taxon>Pichiaceae</taxon>
        <taxon>Kuraishia</taxon>
    </lineage>
</organism>
<reference evidence="23" key="2">
    <citation type="submission" date="2014-02" db="EMBL/GenBank/DDBJ databases">
        <title>Complete DNA sequence of /Kuraishia capsulata/ illustrates novel genomic features among budding yeasts (/Saccharomycotina/).</title>
        <authorList>
            <person name="Morales L."/>
            <person name="Noel B."/>
            <person name="Porcel B."/>
            <person name="Marcet-Houben M."/>
            <person name="Hullo M-F."/>
            <person name="Sacerdot C."/>
            <person name="Tekaia F."/>
            <person name="Leh-Louis V."/>
            <person name="Despons L."/>
            <person name="Khanna V."/>
            <person name="Aury J-M."/>
            <person name="Barbe V."/>
            <person name="Couloux A."/>
            <person name="Labadie K."/>
            <person name="Pelletier E."/>
            <person name="Souciet J-L."/>
            <person name="Boekhout T."/>
            <person name="Gabaldon T."/>
            <person name="Wincker P."/>
            <person name="Dujon B."/>
        </authorList>
    </citation>
    <scope>NUCLEOTIDE SEQUENCE</scope>
    <source>
        <strain evidence="23">CBS 1993</strain>
    </source>
</reference>
<dbReference type="PROSITE" id="PS00455">
    <property type="entry name" value="AMP_BINDING"/>
    <property type="match status" value="1"/>
</dbReference>
<dbReference type="GO" id="GO:0006515">
    <property type="term" value="P:protein quality control for misfolded or incompletely synthesized proteins"/>
    <property type="evidence" value="ECO:0007669"/>
    <property type="project" value="EnsemblFungi"/>
</dbReference>
<evidence type="ECO:0000313" key="23">
    <source>
        <dbReference type="EMBL" id="CDK28502.1"/>
    </source>
</evidence>
<evidence type="ECO:0000256" key="5">
    <source>
        <dbReference type="ARBA" id="ARBA00022448"/>
    </source>
</evidence>
<evidence type="ECO:0000256" key="18">
    <source>
        <dbReference type="ARBA" id="ARBA00068795"/>
    </source>
</evidence>
<keyword evidence="5" id="KW-0813">Transport</keyword>
<feature type="domain" description="AMP-dependent synthetase/ligase" evidence="21">
    <location>
        <begin position="53"/>
        <end position="394"/>
    </location>
</feature>
<evidence type="ECO:0000256" key="11">
    <source>
        <dbReference type="ARBA" id="ARBA00022840"/>
    </source>
</evidence>
<dbReference type="GO" id="GO:0004467">
    <property type="term" value="F:long-chain fatty acid-CoA ligase activity"/>
    <property type="evidence" value="ECO:0007669"/>
    <property type="project" value="TreeGrafter"/>
</dbReference>
<dbReference type="InterPro" id="IPR020845">
    <property type="entry name" value="AMP-binding_CS"/>
</dbReference>
<feature type="transmembrane region" description="Helical" evidence="20">
    <location>
        <begin position="24"/>
        <end position="43"/>
    </location>
</feature>
<comment type="similarity">
    <text evidence="4">Belongs to the ATP-dependent AMP-binding enzyme family.</text>
</comment>
<dbReference type="FunFam" id="3.30.300.30:FF:000020">
    <property type="entry name" value="Long-chain fatty acid transporter"/>
    <property type="match status" value="1"/>
</dbReference>
<dbReference type="EMBL" id="HG793129">
    <property type="protein sequence ID" value="CDK28502.1"/>
    <property type="molecule type" value="Genomic_DNA"/>
</dbReference>
<evidence type="ECO:0000256" key="8">
    <source>
        <dbReference type="ARBA" id="ARBA00022677"/>
    </source>
</evidence>
<keyword evidence="14 20" id="KW-0472">Membrane</keyword>
<dbReference type="GO" id="GO:0005324">
    <property type="term" value="F:long-chain fatty acid transmembrane transporter activity"/>
    <property type="evidence" value="ECO:0007669"/>
    <property type="project" value="EnsemblFungi"/>
</dbReference>
<keyword evidence="10" id="KW-0547">Nucleotide-binding</keyword>
<evidence type="ECO:0000313" key="24">
    <source>
        <dbReference type="Proteomes" id="UP000019384"/>
    </source>
</evidence>
<evidence type="ECO:0000256" key="7">
    <source>
        <dbReference type="ARBA" id="ARBA00022598"/>
    </source>
</evidence>
<evidence type="ECO:0000256" key="2">
    <source>
        <dbReference type="ARBA" id="ARBA00004585"/>
    </source>
</evidence>
<keyword evidence="15" id="KW-0576">Peroxisome</keyword>
<evidence type="ECO:0000256" key="17">
    <source>
        <dbReference type="ARBA" id="ARBA00060276"/>
    </source>
</evidence>
<sequence>MGFASYISSVWRRFDGYTRISEDLYIGPFVIWKVLQYIFVLLVRGRPHFWYTFESTAKSYPDKIALTFTRPVPGRTVADGDSQFFVESYTYQDVYDIVLRLSFILVNEYGVTADDTIAVDCTNRPLFIFLWFALWNIGSVPSFLNFNVTGSQLVHCLKVVDAKQLFYEEGSKKPVLETKQMISTEIPELQMNFLDEQSLMDRIIDKSAPKLRCANNTRRPNVHDYDPALLIYTSGTTGLPKSAIMSWRKCFLASALFGHVMRIKKKSTVFTAMPLYHSTAAVLGVLPVFGAGGTVALGNKFSVRTFWTQVKLTRATHVQYVGEVCRYLVNSGPVNDEKTHGAKIAFGNGLRPDIWVKFKERFGLEVIGEFYAATEAPFAVTNFQQGDFAIGACGSYGRLINRILTFHHFLVKMDPEDNQTIYRNDKGFCEQADCEEPGELLMRIMLPKKPETSFQGYLNNKKETESKVVRNVFRKGDAFFRTGDLLKTDRFGSMYFVDRLGDTFRWKSENVSATEVENEVLLCSSIEQCVVVGAKVPEHEGRAGFAVIESKPEADHAETLKELAKHVVATLPNYARPLFVKFGKVNFTDNHKLPRKVYANPELPGEGVFWLNGATGTYEALGDEDWQKILGGVARL</sequence>
<evidence type="ECO:0000256" key="6">
    <source>
        <dbReference type="ARBA" id="ARBA00022475"/>
    </source>
</evidence>
<dbReference type="AlphaFoldDB" id="W6MTJ3"/>
<evidence type="ECO:0000256" key="3">
    <source>
        <dbReference type="ARBA" id="ARBA00004651"/>
    </source>
</evidence>
<dbReference type="GO" id="GO:0031957">
    <property type="term" value="F:very long-chain fatty acid-CoA ligase activity"/>
    <property type="evidence" value="ECO:0007669"/>
    <property type="project" value="EnsemblFungi"/>
</dbReference>
<evidence type="ECO:0000256" key="15">
    <source>
        <dbReference type="ARBA" id="ARBA00023140"/>
    </source>
</evidence>
<dbReference type="Pfam" id="PF00501">
    <property type="entry name" value="AMP-binding"/>
    <property type="match status" value="1"/>
</dbReference>
<evidence type="ECO:0000256" key="4">
    <source>
        <dbReference type="ARBA" id="ARBA00006432"/>
    </source>
</evidence>
<keyword evidence="24" id="KW-1185">Reference proteome</keyword>
<dbReference type="InterPro" id="IPR042099">
    <property type="entry name" value="ANL_N_sf"/>
</dbReference>
<evidence type="ECO:0000256" key="20">
    <source>
        <dbReference type="SAM" id="Phobius"/>
    </source>
</evidence>
<comment type="catalytic activity">
    <reaction evidence="16">
        <text>a very long-chain fatty acid + ATP + CoA = a very long-chain fatty acyl-CoA + AMP + diphosphate</text>
        <dbReference type="Rhea" id="RHEA:54536"/>
        <dbReference type="ChEBI" id="CHEBI:30616"/>
        <dbReference type="ChEBI" id="CHEBI:33019"/>
        <dbReference type="ChEBI" id="CHEBI:57287"/>
        <dbReference type="ChEBI" id="CHEBI:58950"/>
        <dbReference type="ChEBI" id="CHEBI:138261"/>
        <dbReference type="ChEBI" id="CHEBI:456215"/>
    </reaction>
</comment>
<keyword evidence="7" id="KW-0436">Ligase</keyword>
<evidence type="ECO:0000256" key="16">
    <source>
        <dbReference type="ARBA" id="ARBA00051585"/>
    </source>
</evidence>